<feature type="compositionally biased region" description="Gly residues" evidence="1">
    <location>
        <begin position="422"/>
        <end position="433"/>
    </location>
</feature>
<dbReference type="Proteomes" id="UP000515734">
    <property type="component" value="Chromosome"/>
</dbReference>
<evidence type="ECO:0008006" key="4">
    <source>
        <dbReference type="Google" id="ProtNLM"/>
    </source>
</evidence>
<protein>
    <recommendedName>
        <fullName evidence="4">PE-PGRS family protein</fullName>
    </recommendedName>
</protein>
<accession>A0A6S6PEW6</accession>
<evidence type="ECO:0000256" key="1">
    <source>
        <dbReference type="SAM" id="MobiDB-lite"/>
    </source>
</evidence>
<evidence type="ECO:0000313" key="2">
    <source>
        <dbReference type="EMBL" id="BCI54618.1"/>
    </source>
</evidence>
<name>A0A6S6PEW6_9MYCO</name>
<feature type="region of interest" description="Disordered" evidence="1">
    <location>
        <begin position="302"/>
        <end position="433"/>
    </location>
</feature>
<gene>
    <name evidence="2" type="ORF">NIIDNTM18_38960</name>
</gene>
<dbReference type="AlphaFoldDB" id="A0A6S6PEW6"/>
<evidence type="ECO:0000313" key="3">
    <source>
        <dbReference type="Proteomes" id="UP000515734"/>
    </source>
</evidence>
<feature type="compositionally biased region" description="Low complexity" evidence="1">
    <location>
        <begin position="412"/>
        <end position="421"/>
    </location>
</feature>
<organism evidence="2 3">
    <name type="scientific">Mycolicibacterium litorale</name>
    <dbReference type="NCBI Taxonomy" id="758802"/>
    <lineage>
        <taxon>Bacteria</taxon>
        <taxon>Bacillati</taxon>
        <taxon>Actinomycetota</taxon>
        <taxon>Actinomycetes</taxon>
        <taxon>Mycobacteriales</taxon>
        <taxon>Mycobacteriaceae</taxon>
        <taxon>Mycolicibacterium</taxon>
    </lineage>
</organism>
<proteinExistence type="predicted"/>
<reference evidence="2 3" key="1">
    <citation type="submission" date="2020-07" db="EMBL/GenBank/DDBJ databases">
        <title>Complete genome sequence of Mycolicibacterium litorale like strain isolated from cardiac implantable electronic device infection.</title>
        <authorList>
            <person name="Fukano H."/>
            <person name="Miyama H."/>
            <person name="Hoshino Y."/>
        </authorList>
    </citation>
    <scope>NUCLEOTIDE SEQUENCE [LARGE SCALE GENOMIC DNA]</scope>
    <source>
        <strain evidence="2 3">NIIDNTM18</strain>
    </source>
</reference>
<feature type="compositionally biased region" description="Acidic residues" evidence="1">
    <location>
        <begin position="329"/>
        <end position="410"/>
    </location>
</feature>
<feature type="compositionally biased region" description="Low complexity" evidence="1">
    <location>
        <begin position="302"/>
        <end position="316"/>
    </location>
</feature>
<sequence>MHIAARSYLSTGVALVGAGAIAVSPVAPPVPDVEVPTLSTIGVELNAAVNPLQTWIEVFGTAAQNLSVLGQQIAERPAPILQQIIENQLSNIETLAPAVQSFVTGFVNSLDPFNPDGIPANLREAVELIVTGNPAEGFPAIFQAFLQPILFPSLELLVPVQGIITQTAQNILDVANQAIAVVAIGAIGLLNPVFSGFSAVGAATQAVVDAADEGDVAGVITAVLDIPGVVAGGIINGFGFDGGILTPMSGTIAALLTLRNTIADALKPNPPAAGLTAEASSIPEDAGTTVTFDITDGEASLSAASSRSAAPENAAPGAGGDGGLAVVEETTEDEATGGEAAEENATEEEATEQVTDDEVTDDVTEEATEQVTDEVTDDEAADEEAADAADDADSDAAEQEPAAGDDDGDGDATGAGDSADNGTGGDDTGGADA</sequence>
<dbReference type="EMBL" id="AP023287">
    <property type="protein sequence ID" value="BCI54618.1"/>
    <property type="molecule type" value="Genomic_DNA"/>
</dbReference>